<proteinExistence type="predicted"/>
<protein>
    <submittedName>
        <fullName evidence="8">CLUMA_CG018736, isoform A</fullName>
    </submittedName>
</protein>
<keyword evidence="1" id="KW-0147">Chitin-binding</keyword>
<evidence type="ECO:0000256" key="1">
    <source>
        <dbReference type="ARBA" id="ARBA00022669"/>
    </source>
</evidence>
<dbReference type="InterPro" id="IPR036508">
    <property type="entry name" value="Chitin-bd_dom_sf"/>
</dbReference>
<accession>A0A1J1J4B3</accession>
<dbReference type="GO" id="GO:0008061">
    <property type="term" value="F:chitin binding"/>
    <property type="evidence" value="ECO:0007669"/>
    <property type="project" value="UniProtKB-KW"/>
</dbReference>
<dbReference type="SUPFAM" id="SSF57625">
    <property type="entry name" value="Invertebrate chitin-binding proteins"/>
    <property type="match status" value="4"/>
</dbReference>
<dbReference type="InterPro" id="IPR051940">
    <property type="entry name" value="Chitin_bind-dev_reg"/>
</dbReference>
<keyword evidence="9" id="KW-1185">Reference proteome</keyword>
<sequence length="290" mass="31559">MFLKLILVNFVVTFVVAQLGQKCSLSSDPLNPNSIPNPTNCSKFFACGSGIYVGMECPAGLHFNAVKKVCDWPSLAGCSFKINELQGNAMNDDVDQSFVPSPGEKCVPSPIRNNPRLAGYYNDCSKFLMCAGIWMLMSCPPGLFFSVETGRCEYNINTNCAFPSTKCPTNGMKYGDSTDCHKFFICVNGTITNSVCADGKIYNPLKGECVVGPSCNPSTRQPISENLPNCSFESAFYPNYQDCSKFFICNGGSLVAQSCPPNKFFSVQHSNCQLKENAVCAGGKRKIVKQ</sequence>
<reference evidence="8 9" key="1">
    <citation type="submission" date="2015-04" db="EMBL/GenBank/DDBJ databases">
        <authorList>
            <person name="Syromyatnikov M.Y."/>
            <person name="Popov V.N."/>
        </authorList>
    </citation>
    <scope>NUCLEOTIDE SEQUENCE [LARGE SCALE GENOMIC DNA]</scope>
</reference>
<evidence type="ECO:0000256" key="6">
    <source>
        <dbReference type="SAM" id="SignalP"/>
    </source>
</evidence>
<feature type="domain" description="Chitin-binding type-2" evidence="7">
    <location>
        <begin position="164"/>
        <end position="217"/>
    </location>
</feature>
<dbReference type="GO" id="GO:0005576">
    <property type="term" value="C:extracellular region"/>
    <property type="evidence" value="ECO:0007669"/>
    <property type="project" value="InterPro"/>
</dbReference>
<keyword evidence="3" id="KW-0677">Repeat</keyword>
<keyword evidence="4" id="KW-1015">Disulfide bond</keyword>
<dbReference type="Gene3D" id="2.170.140.10">
    <property type="entry name" value="Chitin binding domain"/>
    <property type="match status" value="4"/>
</dbReference>
<dbReference type="SMART" id="SM00494">
    <property type="entry name" value="ChtBD2"/>
    <property type="match status" value="4"/>
</dbReference>
<dbReference type="Proteomes" id="UP000183832">
    <property type="component" value="Unassembled WGS sequence"/>
</dbReference>
<dbReference type="STRING" id="568069.A0A1J1J4B3"/>
<feature type="signal peptide" evidence="6">
    <location>
        <begin position="1"/>
        <end position="17"/>
    </location>
</feature>
<feature type="chain" id="PRO_5012046082" evidence="6">
    <location>
        <begin position="18"/>
        <end position="290"/>
    </location>
</feature>
<evidence type="ECO:0000256" key="3">
    <source>
        <dbReference type="ARBA" id="ARBA00022737"/>
    </source>
</evidence>
<dbReference type="Pfam" id="PF01607">
    <property type="entry name" value="CBM_14"/>
    <property type="match status" value="4"/>
</dbReference>
<dbReference type="PANTHER" id="PTHR23301">
    <property type="entry name" value="CHITIN BINDING PERITROPHIN-A"/>
    <property type="match status" value="1"/>
</dbReference>
<evidence type="ECO:0000256" key="5">
    <source>
        <dbReference type="ARBA" id="ARBA00023180"/>
    </source>
</evidence>
<evidence type="ECO:0000313" key="9">
    <source>
        <dbReference type="Proteomes" id="UP000183832"/>
    </source>
</evidence>
<name>A0A1J1J4B3_9DIPT</name>
<dbReference type="OrthoDB" id="6020543at2759"/>
<feature type="domain" description="Chitin-binding type-2" evidence="7">
    <location>
        <begin position="103"/>
        <end position="162"/>
    </location>
</feature>
<keyword evidence="5" id="KW-0325">Glycoprotein</keyword>
<feature type="domain" description="Chitin-binding type-2" evidence="7">
    <location>
        <begin position="20"/>
        <end position="80"/>
    </location>
</feature>
<gene>
    <name evidence="8" type="ORF">CLUMA_CG018736</name>
</gene>
<dbReference type="InterPro" id="IPR002557">
    <property type="entry name" value="Chitin-bd_dom"/>
</dbReference>
<evidence type="ECO:0000256" key="4">
    <source>
        <dbReference type="ARBA" id="ARBA00023157"/>
    </source>
</evidence>
<dbReference type="PANTHER" id="PTHR23301:SF0">
    <property type="entry name" value="CHITIN-BINDING TYPE-2 DOMAIN-CONTAINING PROTEIN-RELATED"/>
    <property type="match status" value="1"/>
</dbReference>
<dbReference type="EMBL" id="CVRI01000065">
    <property type="protein sequence ID" value="CRL05705.1"/>
    <property type="molecule type" value="Genomic_DNA"/>
</dbReference>
<dbReference type="PROSITE" id="PS50940">
    <property type="entry name" value="CHIT_BIND_II"/>
    <property type="match status" value="4"/>
</dbReference>
<dbReference type="AlphaFoldDB" id="A0A1J1J4B3"/>
<evidence type="ECO:0000313" key="8">
    <source>
        <dbReference type="EMBL" id="CRL05705.1"/>
    </source>
</evidence>
<feature type="domain" description="Chitin-binding type-2" evidence="7">
    <location>
        <begin position="227"/>
        <end position="282"/>
    </location>
</feature>
<evidence type="ECO:0000259" key="7">
    <source>
        <dbReference type="PROSITE" id="PS50940"/>
    </source>
</evidence>
<keyword evidence="2 6" id="KW-0732">Signal</keyword>
<evidence type="ECO:0000256" key="2">
    <source>
        <dbReference type="ARBA" id="ARBA00022729"/>
    </source>
</evidence>
<organism evidence="8 9">
    <name type="scientific">Clunio marinus</name>
    <dbReference type="NCBI Taxonomy" id="568069"/>
    <lineage>
        <taxon>Eukaryota</taxon>
        <taxon>Metazoa</taxon>
        <taxon>Ecdysozoa</taxon>
        <taxon>Arthropoda</taxon>
        <taxon>Hexapoda</taxon>
        <taxon>Insecta</taxon>
        <taxon>Pterygota</taxon>
        <taxon>Neoptera</taxon>
        <taxon>Endopterygota</taxon>
        <taxon>Diptera</taxon>
        <taxon>Nematocera</taxon>
        <taxon>Chironomoidea</taxon>
        <taxon>Chironomidae</taxon>
        <taxon>Clunio</taxon>
    </lineage>
</organism>